<gene>
    <name evidence="11" type="ORF">B0I36DRAFT_364993</name>
</gene>
<feature type="transmembrane region" description="Helical" evidence="10">
    <location>
        <begin position="294"/>
        <end position="313"/>
    </location>
</feature>
<feature type="transmembrane region" description="Helical" evidence="10">
    <location>
        <begin position="575"/>
        <end position="595"/>
    </location>
</feature>
<protein>
    <submittedName>
        <fullName evidence="11">OPT oligopeptide transporter protein-domain-containing protein</fullName>
    </submittedName>
</protein>
<evidence type="ECO:0000256" key="10">
    <source>
        <dbReference type="SAM" id="Phobius"/>
    </source>
</evidence>
<evidence type="ECO:0000256" key="9">
    <source>
        <dbReference type="SAM" id="MobiDB-lite"/>
    </source>
</evidence>
<evidence type="ECO:0000256" key="7">
    <source>
        <dbReference type="ARBA" id="ARBA00022989"/>
    </source>
</evidence>
<feature type="transmembrane region" description="Helical" evidence="10">
    <location>
        <begin position="405"/>
        <end position="431"/>
    </location>
</feature>
<evidence type="ECO:0000313" key="11">
    <source>
        <dbReference type="EMBL" id="KAH7027849.1"/>
    </source>
</evidence>
<feature type="transmembrane region" description="Helical" evidence="10">
    <location>
        <begin position="267"/>
        <end position="288"/>
    </location>
</feature>
<name>A0A9P9BNV5_9PEZI</name>
<keyword evidence="8 10" id="KW-0472">Membrane</keyword>
<evidence type="ECO:0000256" key="3">
    <source>
        <dbReference type="ARBA" id="ARBA00022448"/>
    </source>
</evidence>
<dbReference type="NCBIfam" id="TIGR00728">
    <property type="entry name" value="OPT_sfam"/>
    <property type="match status" value="1"/>
</dbReference>
<keyword evidence="7 10" id="KW-1133">Transmembrane helix</keyword>
<keyword evidence="5" id="KW-0571">Peptide transport</keyword>
<dbReference type="RefSeq" id="XP_046010648.1">
    <property type="nucleotide sequence ID" value="XM_046159072.1"/>
</dbReference>
<comment type="subcellular location">
    <subcellularLocation>
        <location evidence="1">Membrane</location>
        <topology evidence="1">Multi-pass membrane protein</topology>
    </subcellularLocation>
</comment>
<comment type="caution">
    <text evidence="11">The sequence shown here is derived from an EMBL/GenBank/DDBJ whole genome shotgun (WGS) entry which is preliminary data.</text>
</comment>
<dbReference type="OrthoDB" id="9986677at2759"/>
<sequence length="869" mass="97922">MAEPSPAIKPAPAVDVVDGKEKGPELVDAPGSDSHGIFGSDIDIPLDAQVEADLNVTEEDLIEAKEFADTLTLDEVRSMMQKALAIHEHDPNFPYSIIDRMKLFLGNEALFKDPEKHAVLIEEMKLEAALIITNSPYSEVRAVVDNHDDDTLPCGTLRAWLIGMGFAVILAFINQFFSIRQPAITVQANVAQLLAYPVGKMCEKILPDVGFTLFGIRHSLNPGPFSKKEHMLITIMANASWNTPYTANIIWVQYLPMYFNQSYAGQFGYQIVIALSTNFIGYGLAGILRRFLVYPSYCVWPASLVTIAMNGAFHSDKNAPAPSPFGRIFTISRLKFFAWTFAAMFFYFWFPNYLFQALSIFSWMTWIAPDNLILTAVTGFNNGLGINPWPTWDWNTMLFDATDPLMIPFFSTLNKFVGACLACICVAAFWFTNTYYTGYLPINSNRTYDNRGHLYNVTRAIDSEGLFNPTSYQAYSFPFLSAANLVVYVFFFAIYPATLVYAYLYHRHEIFMGLKNLWSSFSNRREARPGRYQDVHSRLMAKYQEVPDWWYAIVLISSVALGCAGIAGWDTDTTPGVVFFGLALCVVFVVPTGIIKAMTGVEVMLNVLAEFIGGCWVEGNALAMNFFKTYGYVTCTHALWFSNDLKLGHYAKIPPRQTFVAQMLGTLISTFVCIGVLNFQMREIRDVCTPEASNRMSCPGINTFFTSSIIWGTVGPVKVFGAGGMYTWLLVGFPIGVITPIIMYYASKKIAKPWMRQMHPVAMFYGALMWAPYNLGYIWPAVPMAWLSWVYLKKRYLIFWSKYNFVLSASFSSAIAISAIIIFFTLQWPGIELPWWGNTVIDQGCEKTDCVLYKLDEGEYFGPRIGEFE</sequence>
<feature type="transmembrane region" description="Helical" evidence="10">
    <location>
        <begin position="549"/>
        <end position="569"/>
    </location>
</feature>
<feature type="transmembrane region" description="Helical" evidence="10">
    <location>
        <begin position="803"/>
        <end position="826"/>
    </location>
</feature>
<keyword evidence="4 10" id="KW-0812">Transmembrane</keyword>
<dbReference type="GeneID" id="70188618"/>
<feature type="transmembrane region" description="Helical" evidence="10">
    <location>
        <begin position="334"/>
        <end position="354"/>
    </location>
</feature>
<reference evidence="11" key="1">
    <citation type="journal article" date="2021" name="Nat. Commun.">
        <title>Genetic determinants of endophytism in the Arabidopsis root mycobiome.</title>
        <authorList>
            <person name="Mesny F."/>
            <person name="Miyauchi S."/>
            <person name="Thiergart T."/>
            <person name="Pickel B."/>
            <person name="Atanasova L."/>
            <person name="Karlsson M."/>
            <person name="Huettel B."/>
            <person name="Barry K.W."/>
            <person name="Haridas S."/>
            <person name="Chen C."/>
            <person name="Bauer D."/>
            <person name="Andreopoulos W."/>
            <person name="Pangilinan J."/>
            <person name="LaButti K."/>
            <person name="Riley R."/>
            <person name="Lipzen A."/>
            <person name="Clum A."/>
            <person name="Drula E."/>
            <person name="Henrissat B."/>
            <person name="Kohler A."/>
            <person name="Grigoriev I.V."/>
            <person name="Martin F.M."/>
            <person name="Hacquard S."/>
        </authorList>
    </citation>
    <scope>NUCLEOTIDE SEQUENCE</scope>
    <source>
        <strain evidence="11">MPI-CAGE-CH-0230</strain>
    </source>
</reference>
<organism evidence="11 12">
    <name type="scientific">Microdochium trichocladiopsis</name>
    <dbReference type="NCBI Taxonomy" id="1682393"/>
    <lineage>
        <taxon>Eukaryota</taxon>
        <taxon>Fungi</taxon>
        <taxon>Dikarya</taxon>
        <taxon>Ascomycota</taxon>
        <taxon>Pezizomycotina</taxon>
        <taxon>Sordariomycetes</taxon>
        <taxon>Xylariomycetidae</taxon>
        <taxon>Xylariales</taxon>
        <taxon>Microdochiaceae</taxon>
        <taxon>Microdochium</taxon>
    </lineage>
</organism>
<feature type="transmembrane region" description="Helical" evidence="10">
    <location>
        <begin position="360"/>
        <end position="384"/>
    </location>
</feature>
<dbReference type="GO" id="GO:0016020">
    <property type="term" value="C:membrane"/>
    <property type="evidence" value="ECO:0007669"/>
    <property type="project" value="UniProtKB-SubCell"/>
</dbReference>
<feature type="transmembrane region" description="Helical" evidence="10">
    <location>
        <begin position="485"/>
        <end position="505"/>
    </location>
</feature>
<evidence type="ECO:0000256" key="4">
    <source>
        <dbReference type="ARBA" id="ARBA00022692"/>
    </source>
</evidence>
<evidence type="ECO:0000256" key="2">
    <source>
        <dbReference type="ARBA" id="ARBA00008807"/>
    </source>
</evidence>
<dbReference type="Proteomes" id="UP000756346">
    <property type="component" value="Unassembled WGS sequence"/>
</dbReference>
<feature type="transmembrane region" description="Helical" evidence="10">
    <location>
        <begin position="700"/>
        <end position="720"/>
    </location>
</feature>
<evidence type="ECO:0000256" key="5">
    <source>
        <dbReference type="ARBA" id="ARBA00022856"/>
    </source>
</evidence>
<dbReference type="Pfam" id="PF03169">
    <property type="entry name" value="OPT"/>
    <property type="match status" value="1"/>
</dbReference>
<comment type="similarity">
    <text evidence="2">Belongs to the oligopeptide OPT transporter family.</text>
</comment>
<dbReference type="AlphaFoldDB" id="A0A9P9BNV5"/>
<proteinExistence type="inferred from homology"/>
<dbReference type="EMBL" id="JAGTJQ010000007">
    <property type="protein sequence ID" value="KAH7027849.1"/>
    <property type="molecule type" value="Genomic_DNA"/>
</dbReference>
<dbReference type="PANTHER" id="PTHR22601">
    <property type="entry name" value="ISP4 LIKE PROTEIN"/>
    <property type="match status" value="1"/>
</dbReference>
<dbReference type="InterPro" id="IPR004813">
    <property type="entry name" value="OPT"/>
</dbReference>
<feature type="region of interest" description="Disordered" evidence="9">
    <location>
        <begin position="1"/>
        <end position="32"/>
    </location>
</feature>
<dbReference type="NCBIfam" id="TIGR00727">
    <property type="entry name" value="ISP4_OPT"/>
    <property type="match status" value="1"/>
</dbReference>
<keyword evidence="6" id="KW-0653">Protein transport</keyword>
<evidence type="ECO:0000256" key="6">
    <source>
        <dbReference type="ARBA" id="ARBA00022927"/>
    </source>
</evidence>
<dbReference type="InterPro" id="IPR004648">
    <property type="entry name" value="Oligpept_transpt"/>
</dbReference>
<dbReference type="GO" id="GO:0035673">
    <property type="term" value="F:oligopeptide transmembrane transporter activity"/>
    <property type="evidence" value="ECO:0007669"/>
    <property type="project" value="InterPro"/>
</dbReference>
<feature type="transmembrane region" description="Helical" evidence="10">
    <location>
        <begin position="767"/>
        <end position="791"/>
    </location>
</feature>
<feature type="transmembrane region" description="Helical" evidence="10">
    <location>
        <begin position="157"/>
        <end position="177"/>
    </location>
</feature>
<keyword evidence="3" id="KW-0813">Transport</keyword>
<feature type="transmembrane region" description="Helical" evidence="10">
    <location>
        <begin position="659"/>
        <end position="679"/>
    </location>
</feature>
<feature type="transmembrane region" description="Helical" evidence="10">
    <location>
        <begin position="726"/>
        <end position="746"/>
    </location>
</feature>
<evidence type="ECO:0000256" key="1">
    <source>
        <dbReference type="ARBA" id="ARBA00004141"/>
    </source>
</evidence>
<accession>A0A9P9BNV5</accession>
<evidence type="ECO:0000256" key="8">
    <source>
        <dbReference type="ARBA" id="ARBA00023136"/>
    </source>
</evidence>
<evidence type="ECO:0000313" key="12">
    <source>
        <dbReference type="Proteomes" id="UP000756346"/>
    </source>
</evidence>
<keyword evidence="12" id="KW-1185">Reference proteome</keyword>
<dbReference type="GO" id="GO:0015031">
    <property type="term" value="P:protein transport"/>
    <property type="evidence" value="ECO:0007669"/>
    <property type="project" value="UniProtKB-KW"/>
</dbReference>